<dbReference type="KEGG" id="syw:SYNW0294"/>
<dbReference type="STRING" id="84588.SYNW0294"/>
<dbReference type="NCBIfam" id="TIGR00697">
    <property type="entry name" value="queuosine precursor transporter"/>
    <property type="match status" value="1"/>
</dbReference>
<gene>
    <name evidence="2" type="ordered locus">SYNW0294</name>
</gene>
<dbReference type="InterPro" id="IPR003744">
    <property type="entry name" value="YhhQ"/>
</dbReference>
<organism evidence="2 3">
    <name type="scientific">Parasynechococcus marenigrum (strain WH8102)</name>
    <dbReference type="NCBI Taxonomy" id="84588"/>
    <lineage>
        <taxon>Bacteria</taxon>
        <taxon>Bacillati</taxon>
        <taxon>Cyanobacteriota</taxon>
        <taxon>Cyanophyceae</taxon>
        <taxon>Synechococcales</taxon>
        <taxon>Prochlorococcaceae</taxon>
        <taxon>Parasynechococcus</taxon>
        <taxon>Parasynechococcus marenigrum</taxon>
    </lineage>
</organism>
<evidence type="ECO:0000256" key="1">
    <source>
        <dbReference type="HAMAP-Rule" id="MF_02088"/>
    </source>
</evidence>
<dbReference type="PANTHER" id="PTHR34300:SF2">
    <property type="entry name" value="QUEUOSINE PRECURSOR TRANSPORTER-RELATED"/>
    <property type="match status" value="1"/>
</dbReference>
<dbReference type="Pfam" id="PF02592">
    <property type="entry name" value="Vut_1"/>
    <property type="match status" value="1"/>
</dbReference>
<feature type="transmembrane region" description="Helical" evidence="1">
    <location>
        <begin position="167"/>
        <end position="191"/>
    </location>
</feature>
<accession>Q7U9G4</accession>
<keyword evidence="1" id="KW-0472">Membrane</keyword>
<dbReference type="GO" id="GO:0022857">
    <property type="term" value="F:transmembrane transporter activity"/>
    <property type="evidence" value="ECO:0007669"/>
    <property type="project" value="UniProtKB-UniRule"/>
</dbReference>
<keyword evidence="1" id="KW-1003">Cell membrane</keyword>
<comment type="similarity">
    <text evidence="1">Belongs to the vitamin uptake transporter (VUT/ECF) (TC 2.A.88) family. Q precursor transporter subfamily.</text>
</comment>
<keyword evidence="1" id="KW-0813">Transport</keyword>
<feature type="transmembrane region" description="Helical" evidence="1">
    <location>
        <begin position="12"/>
        <end position="32"/>
    </location>
</feature>
<dbReference type="PANTHER" id="PTHR34300">
    <property type="entry name" value="QUEUOSINE PRECURSOR TRANSPORTER-RELATED"/>
    <property type="match status" value="1"/>
</dbReference>
<keyword evidence="1" id="KW-1133">Transmembrane helix</keyword>
<proteinExistence type="inferred from homology"/>
<dbReference type="HAMAP" id="MF_02088">
    <property type="entry name" value="Q_prec_transport"/>
    <property type="match status" value="1"/>
</dbReference>
<keyword evidence="3" id="KW-1185">Reference proteome</keyword>
<name>Q7U9G4_PARMW</name>
<feature type="transmembrane region" description="Helical" evidence="1">
    <location>
        <begin position="90"/>
        <end position="114"/>
    </location>
</feature>
<dbReference type="HOGENOM" id="CLU_075503_0_0_3"/>
<comment type="function">
    <text evidence="1">Involved in the import of queuosine (Q) precursors, required for Q precursor salvage.</text>
</comment>
<keyword evidence="1" id="KW-0997">Cell inner membrane</keyword>
<feature type="transmembrane region" description="Helical" evidence="1">
    <location>
        <begin position="52"/>
        <end position="78"/>
    </location>
</feature>
<dbReference type="Proteomes" id="UP000001422">
    <property type="component" value="Chromosome"/>
</dbReference>
<keyword evidence="1" id="KW-0812">Transmembrane</keyword>
<evidence type="ECO:0000313" key="3">
    <source>
        <dbReference type="Proteomes" id="UP000001422"/>
    </source>
</evidence>
<sequence>MLNILGLTRFLQLGSIGSWPIVVAVGALPYPITFLCTDLISELWGEQKANQVVWVGLLLNGWVLLILWLGGLFPALAGSDESTFRTIQQLSFGSVGASMVAYLTAQFVDVRLFHFWKTLTNGNALWLRNNGSTLISQLVDTSAVVLISHYGAHVLPIQADKAVMPQLVAFIGSGYLFKVLAALADTLPFIWLTGWLRRWLDLPLQDSEDATDQG</sequence>
<reference evidence="2 3" key="1">
    <citation type="journal article" date="2003" name="Nature">
        <title>The genome of a motile marine Synechococcus.</title>
        <authorList>
            <person name="Palenik B."/>
            <person name="Brahamsha B."/>
            <person name="Larimer F."/>
            <person name="Land M."/>
            <person name="Hauser L."/>
            <person name="Chain P."/>
            <person name="Lamerdin J."/>
            <person name="Regala W."/>
            <person name="Allen E.A."/>
            <person name="McCarren J."/>
            <person name="Paulsen I."/>
            <person name="Dufresne A."/>
            <person name="Partensky F."/>
            <person name="Webb E."/>
            <person name="Waterbury J."/>
        </authorList>
    </citation>
    <scope>NUCLEOTIDE SEQUENCE [LARGE SCALE GENOMIC DNA]</scope>
    <source>
        <strain evidence="2 3">WH8102</strain>
    </source>
</reference>
<dbReference type="eggNOG" id="COG1738">
    <property type="taxonomic scope" value="Bacteria"/>
</dbReference>
<protein>
    <recommendedName>
        <fullName evidence="1">Probable queuosine precursor transporter</fullName>
        <shortName evidence="1">Q precursor transporter</shortName>
    </recommendedName>
</protein>
<dbReference type="AlphaFoldDB" id="Q7U9G4"/>
<dbReference type="EMBL" id="BX569689">
    <property type="protein sequence ID" value="CAE06809.1"/>
    <property type="molecule type" value="Genomic_DNA"/>
</dbReference>
<evidence type="ECO:0000313" key="2">
    <source>
        <dbReference type="EMBL" id="CAE06809.1"/>
    </source>
</evidence>
<dbReference type="GO" id="GO:0005886">
    <property type="term" value="C:plasma membrane"/>
    <property type="evidence" value="ECO:0007669"/>
    <property type="project" value="UniProtKB-SubCell"/>
</dbReference>
<comment type="subcellular location">
    <subcellularLocation>
        <location evidence="1">Cell inner membrane</location>
        <topology evidence="1">Multi-pass membrane protein</topology>
    </subcellularLocation>
</comment>